<comment type="caution">
    <text evidence="2">The sequence shown here is derived from an EMBL/GenBank/DDBJ whole genome shotgun (WGS) entry which is preliminary data.</text>
</comment>
<name>A0A8X6QY40_NEPPI</name>
<keyword evidence="3" id="KW-1185">Reference proteome</keyword>
<dbReference type="EMBL" id="BMAW01087110">
    <property type="protein sequence ID" value="GFU50130.1"/>
    <property type="molecule type" value="Genomic_DNA"/>
</dbReference>
<reference evidence="2" key="1">
    <citation type="submission" date="2020-08" db="EMBL/GenBank/DDBJ databases">
        <title>Multicomponent nature underlies the extraordinary mechanical properties of spider dragline silk.</title>
        <authorList>
            <person name="Kono N."/>
            <person name="Nakamura H."/>
            <person name="Mori M."/>
            <person name="Yoshida Y."/>
            <person name="Ohtoshi R."/>
            <person name="Malay A.D."/>
            <person name="Moran D.A.P."/>
            <person name="Tomita M."/>
            <person name="Numata K."/>
            <person name="Arakawa K."/>
        </authorList>
    </citation>
    <scope>NUCLEOTIDE SEQUENCE</scope>
</reference>
<proteinExistence type="predicted"/>
<dbReference type="Proteomes" id="UP000887013">
    <property type="component" value="Unassembled WGS sequence"/>
</dbReference>
<feature type="region of interest" description="Disordered" evidence="1">
    <location>
        <begin position="573"/>
        <end position="598"/>
    </location>
</feature>
<evidence type="ECO:0000313" key="3">
    <source>
        <dbReference type="Proteomes" id="UP000887013"/>
    </source>
</evidence>
<feature type="region of interest" description="Disordered" evidence="1">
    <location>
        <begin position="410"/>
        <end position="434"/>
    </location>
</feature>
<feature type="compositionally biased region" description="Polar residues" evidence="1">
    <location>
        <begin position="576"/>
        <end position="592"/>
    </location>
</feature>
<feature type="compositionally biased region" description="Polar residues" evidence="1">
    <location>
        <begin position="243"/>
        <end position="262"/>
    </location>
</feature>
<organism evidence="2 3">
    <name type="scientific">Nephila pilipes</name>
    <name type="common">Giant wood spider</name>
    <name type="synonym">Nephila maculata</name>
    <dbReference type="NCBI Taxonomy" id="299642"/>
    <lineage>
        <taxon>Eukaryota</taxon>
        <taxon>Metazoa</taxon>
        <taxon>Ecdysozoa</taxon>
        <taxon>Arthropoda</taxon>
        <taxon>Chelicerata</taxon>
        <taxon>Arachnida</taxon>
        <taxon>Araneae</taxon>
        <taxon>Araneomorphae</taxon>
        <taxon>Entelegynae</taxon>
        <taxon>Araneoidea</taxon>
        <taxon>Nephilidae</taxon>
        <taxon>Nephila</taxon>
    </lineage>
</organism>
<feature type="compositionally biased region" description="Polar residues" evidence="1">
    <location>
        <begin position="414"/>
        <end position="434"/>
    </location>
</feature>
<protein>
    <submittedName>
        <fullName evidence="2">Uncharacterized protein</fullName>
    </submittedName>
</protein>
<gene>
    <name evidence="2" type="ORF">NPIL_630011</name>
</gene>
<feature type="region of interest" description="Disordered" evidence="1">
    <location>
        <begin position="243"/>
        <end position="265"/>
    </location>
</feature>
<dbReference type="AlphaFoldDB" id="A0A8X6QY40"/>
<evidence type="ECO:0000256" key="1">
    <source>
        <dbReference type="SAM" id="MobiDB-lite"/>
    </source>
</evidence>
<sequence length="887" mass="101900">MASNFLPELDARKSLITPMDRYLAKKLPLKGIWTDKEFFELRLNENCIPCYRKYYSSPEFRTISVDGIQLSRSLRGDPVVNKPKSSKSIKKIQSTDVTEPSEMKPCNYVVISSTETEHSSRRTERFRKISTLGKEDISKHIPNYSESIILKIIVYKALYKSLRAFFQRLSGKLTAPFHKKLQSAVSTALSISEVQKTWISSKSPYEKPKVKKRNEIINNKMLKNYSKINDECFYSHESIQKSQNLKSNSSETTPPSLKASKQINEDEDEDEDVLQLFPTQESDTLLSGFGRVLNTGEPETSVRKKNSNRVEILRKISPRQFNLNLPTDYSVLSDTYCDKYKHEILDEKTDVCNTGKLNMLHQVQTKQNFKEQEEPKSIIPSSYNKIPTEATPSEFDLTFPIDYSAPSNKDCRTSSKTNETLEQNSSVSFTNKTPTKATPSKFDLNFLIDFLTYNNKYCRIFTSSETSKTLESNPSVTFHESSNSCTDLTCNKQTDTSNISEMNIQHTVQIKQDIKKPEMTMLNTAVDSLKVAKKWGILDVETVPTQQNSYGNLPSDSLEVRDNYFSSSRERCESLKLNSPENSSKSLRNVHSNSKEDYQRNNFTSGIKHHSSNIKKFQTIENKQPKLDKIVEWDSTIKTELPNKLLMMEALSSQAFLSQQHLKNLCDESATSITDSTETDESENESDDSDEYYDCLKAAISILKSLSLNISNSFNDAIENVIASVRITEQEIHLNQQNNFEKVSSYSSITTPSFFHNSSGDRILVNKQVMRKNQSLCLEHRIQLKELTEHLLTKCEKYSSRSFCKIKLIWNKFKKILKECKKQEKLCKKDLSHLSSSYKEITGFQYASGQLSNLLFLIIKNETFMETFKLAKYLFVQHEQKQQHKIH</sequence>
<evidence type="ECO:0000313" key="2">
    <source>
        <dbReference type="EMBL" id="GFU50130.1"/>
    </source>
</evidence>
<accession>A0A8X6QY40</accession>